<feature type="domain" description="Histidine kinase N-terminal 7TM region" evidence="3">
    <location>
        <begin position="10"/>
        <end position="231"/>
    </location>
</feature>
<dbReference type="EMBL" id="FQYQ01000001">
    <property type="protein sequence ID" value="SHI38072.1"/>
    <property type="molecule type" value="Genomic_DNA"/>
</dbReference>
<dbReference type="Proteomes" id="UP000184185">
    <property type="component" value="Unassembled WGS sequence"/>
</dbReference>
<dbReference type="RefSeq" id="WP_072911508.1">
    <property type="nucleotide sequence ID" value="NZ_FQYQ01000001.1"/>
</dbReference>
<evidence type="ECO:0000259" key="2">
    <source>
        <dbReference type="Pfam" id="PF14501"/>
    </source>
</evidence>
<dbReference type="Pfam" id="PF14501">
    <property type="entry name" value="HATPase_c_5"/>
    <property type="match status" value="1"/>
</dbReference>
<proteinExistence type="predicted"/>
<dbReference type="InterPro" id="IPR031621">
    <property type="entry name" value="HisKA_7TM"/>
</dbReference>
<feature type="transmembrane region" description="Helical" evidence="1">
    <location>
        <begin position="94"/>
        <end position="113"/>
    </location>
</feature>
<gene>
    <name evidence="4" type="ORF">SAMN02745725_00305</name>
</gene>
<keyword evidence="1" id="KW-1133">Transmembrane helix</keyword>
<name>A0A1M6ANM3_PSEXY</name>
<feature type="transmembrane region" description="Helical" evidence="1">
    <location>
        <begin position="206"/>
        <end position="227"/>
    </location>
</feature>
<feature type="transmembrane region" description="Helical" evidence="1">
    <location>
        <begin position="63"/>
        <end position="82"/>
    </location>
</feature>
<reference evidence="4 5" key="1">
    <citation type="submission" date="2016-11" db="EMBL/GenBank/DDBJ databases">
        <authorList>
            <person name="Jaros S."/>
            <person name="Januszkiewicz K."/>
            <person name="Wedrychowicz H."/>
        </authorList>
    </citation>
    <scope>NUCLEOTIDE SEQUENCE [LARGE SCALE GENOMIC DNA]</scope>
    <source>
        <strain evidence="4 5">DSM 14809</strain>
    </source>
</reference>
<dbReference type="InterPro" id="IPR032834">
    <property type="entry name" value="NatK-like_C"/>
</dbReference>
<feature type="transmembrane region" description="Helical" evidence="1">
    <location>
        <begin position="6"/>
        <end position="24"/>
    </location>
</feature>
<dbReference type="AlphaFoldDB" id="A0A1M6ANM3"/>
<feature type="transmembrane region" description="Helical" evidence="1">
    <location>
        <begin position="31"/>
        <end position="51"/>
    </location>
</feature>
<dbReference type="OrthoDB" id="9773869at2"/>
<dbReference type="InterPro" id="IPR036890">
    <property type="entry name" value="HATPase_C_sf"/>
</dbReference>
<keyword evidence="1" id="KW-0812">Transmembrane</keyword>
<keyword evidence="1" id="KW-0472">Membrane</keyword>
<accession>A0A1M6ANM3</accession>
<feature type="transmembrane region" description="Helical" evidence="1">
    <location>
        <begin position="145"/>
        <end position="164"/>
    </location>
</feature>
<dbReference type="Pfam" id="PF16927">
    <property type="entry name" value="HisKA_7TM"/>
    <property type="match status" value="1"/>
</dbReference>
<evidence type="ECO:0000259" key="3">
    <source>
        <dbReference type="Pfam" id="PF16927"/>
    </source>
</evidence>
<evidence type="ECO:0000313" key="5">
    <source>
        <dbReference type="Proteomes" id="UP000184185"/>
    </source>
</evidence>
<dbReference type="SUPFAM" id="SSF55874">
    <property type="entry name" value="ATPase domain of HSP90 chaperone/DNA topoisomerase II/histidine kinase"/>
    <property type="match status" value="1"/>
</dbReference>
<protein>
    <submittedName>
        <fullName evidence="4">GHKL domain-containing protein</fullName>
    </submittedName>
</protein>
<feature type="transmembrane region" description="Helical" evidence="1">
    <location>
        <begin position="176"/>
        <end position="200"/>
    </location>
</feature>
<evidence type="ECO:0000256" key="1">
    <source>
        <dbReference type="SAM" id="Phobius"/>
    </source>
</evidence>
<feature type="domain" description="Sensor histidine kinase NatK-like C-terminal" evidence="2">
    <location>
        <begin position="441"/>
        <end position="538"/>
    </location>
</feature>
<keyword evidence="5" id="KW-1185">Reference proteome</keyword>
<dbReference type="Gene3D" id="3.30.565.10">
    <property type="entry name" value="Histidine kinase-like ATPase, C-terminal domain"/>
    <property type="match status" value="1"/>
</dbReference>
<organism evidence="4 5">
    <name type="scientific">Pseudobutyrivibrio xylanivorans DSM 14809</name>
    <dbReference type="NCBI Taxonomy" id="1123012"/>
    <lineage>
        <taxon>Bacteria</taxon>
        <taxon>Bacillati</taxon>
        <taxon>Bacillota</taxon>
        <taxon>Clostridia</taxon>
        <taxon>Lachnospirales</taxon>
        <taxon>Lachnospiraceae</taxon>
        <taxon>Pseudobutyrivibrio</taxon>
    </lineage>
</organism>
<sequence length="539" mass="62072">MHNFLLAAIMASVFAMFFEGFIVFRSMKNRLHAYLFINCIVMLVNNIGYLLQLLSKTEDEYIAALKFSYAGRIWIMFSLFMFTVEFCHIKIPRFIPSVIIIINVVVYGFVFTLQNHTFYYSKMWFDKDGLFPVLLHRSGIVHQSFMQFQAAIMLISFFWMFRSLRSYKGKIAKRRATIIIAGFLTEAVLFVCEIAHLFFFTYFFDISIIGNVAVTISMFIAIFRYNLLGIIDMAREYIVDRLSEGVIAVDCEERVQYYNEHAKELYPEIASNPESVVEKLKEAIVKDDTITIGDRYFSPEEKDLFAEGEPIGKLYALVDTTVLKQREYRLKSDAAILEMAANSMKERLSATEEILSQDRTMRHDRRHFEALILSLIQDGKVDEAKKFLEERLAHEPRASVRYCENATINAAIMHYVTVAQRNNIDVKVAANIPYNPGVDEMQLAIAISNLLENAIHACEKLPEAERFIEVNAKFKEQLLFELVNACDGKVELDEDGYPVTTEVGHGIGTRSVLDFVQKTNSEIRYIAEDDKFKVRMIIG</sequence>
<evidence type="ECO:0000313" key="4">
    <source>
        <dbReference type="EMBL" id="SHI38072.1"/>
    </source>
</evidence>